<dbReference type="SUPFAM" id="SSF143120">
    <property type="entry name" value="YefM-like"/>
    <property type="match status" value="1"/>
</dbReference>
<evidence type="ECO:0000256" key="2">
    <source>
        <dbReference type="RuleBase" id="RU362080"/>
    </source>
</evidence>
<dbReference type="InterPro" id="IPR036165">
    <property type="entry name" value="YefM-like_sf"/>
</dbReference>
<dbReference type="RefSeq" id="WP_288199765.1">
    <property type="nucleotide sequence ID" value="NZ_LT608334.1"/>
</dbReference>
<dbReference type="InterPro" id="IPR006442">
    <property type="entry name" value="Antitoxin_Phd/YefM"/>
</dbReference>
<gene>
    <name evidence="3" type="ORF">KL86PLE_130245</name>
</gene>
<comment type="function">
    <text evidence="2">Antitoxin component of a type II toxin-antitoxin (TA) system.</text>
</comment>
<dbReference type="Pfam" id="PF02604">
    <property type="entry name" value="PhdYeFM_antitox"/>
    <property type="match status" value="1"/>
</dbReference>
<accession>A0A212LAF5</accession>
<dbReference type="EMBL" id="FMJD01000005">
    <property type="protein sequence ID" value="SCM74515.1"/>
    <property type="molecule type" value="Genomic_DNA"/>
</dbReference>
<comment type="similarity">
    <text evidence="1 2">Belongs to the phD/YefM antitoxin family.</text>
</comment>
<sequence length="80" mass="8777">MREIQLRAAKASLSAVIDQAVAGEPAVITRHGRKEAVVISWDEWQRLSAVPSFGRLLMSSGLEPADIPERDLSPVRDIDP</sequence>
<dbReference type="NCBIfam" id="TIGR01552">
    <property type="entry name" value="phd_fam"/>
    <property type="match status" value="1"/>
</dbReference>
<protein>
    <recommendedName>
        <fullName evidence="2">Antitoxin</fullName>
    </recommendedName>
</protein>
<dbReference type="AlphaFoldDB" id="A0A212LAF5"/>
<evidence type="ECO:0000256" key="1">
    <source>
        <dbReference type="ARBA" id="ARBA00009981"/>
    </source>
</evidence>
<dbReference type="Gene3D" id="3.40.1620.10">
    <property type="entry name" value="YefM-like domain"/>
    <property type="match status" value="1"/>
</dbReference>
<proteinExistence type="inferred from homology"/>
<evidence type="ECO:0000313" key="3">
    <source>
        <dbReference type="EMBL" id="SCM74515.1"/>
    </source>
</evidence>
<name>A0A212LAF5_9HYPH</name>
<reference evidence="3" key="1">
    <citation type="submission" date="2016-08" db="EMBL/GenBank/DDBJ databases">
        <authorList>
            <person name="Seilhamer J.J."/>
        </authorList>
    </citation>
    <scope>NUCLEOTIDE SEQUENCE</scope>
    <source>
        <strain evidence="3">86</strain>
    </source>
</reference>
<organism evidence="3">
    <name type="scientific">uncultured Pleomorphomonas sp</name>
    <dbReference type="NCBI Taxonomy" id="442121"/>
    <lineage>
        <taxon>Bacteria</taxon>
        <taxon>Pseudomonadati</taxon>
        <taxon>Pseudomonadota</taxon>
        <taxon>Alphaproteobacteria</taxon>
        <taxon>Hyphomicrobiales</taxon>
        <taxon>Pleomorphomonadaceae</taxon>
        <taxon>Pleomorphomonas</taxon>
        <taxon>environmental samples</taxon>
    </lineage>
</organism>